<protein>
    <submittedName>
        <fullName evidence="4">DUF1553 domain-containing protein</fullName>
    </submittedName>
</protein>
<name>A0ABY6CKI7_9BACT</name>
<feature type="domain" description="Cytochrome C Planctomycete-type" evidence="3">
    <location>
        <begin position="60"/>
        <end position="122"/>
    </location>
</feature>
<dbReference type="SUPFAM" id="SSF49899">
    <property type="entry name" value="Concanavalin A-like lectins/glucanases"/>
    <property type="match status" value="1"/>
</dbReference>
<feature type="domain" description="DUF1549" evidence="1">
    <location>
        <begin position="172"/>
        <end position="377"/>
    </location>
</feature>
<dbReference type="InterPro" id="IPR013320">
    <property type="entry name" value="ConA-like_dom_sf"/>
</dbReference>
<evidence type="ECO:0000259" key="3">
    <source>
        <dbReference type="Pfam" id="PF07635"/>
    </source>
</evidence>
<dbReference type="Proteomes" id="UP001065174">
    <property type="component" value="Chromosome"/>
</dbReference>
<dbReference type="EMBL" id="CP106679">
    <property type="protein sequence ID" value="UXP31002.1"/>
    <property type="molecule type" value="Genomic_DNA"/>
</dbReference>
<evidence type="ECO:0000313" key="4">
    <source>
        <dbReference type="EMBL" id="UXP31002.1"/>
    </source>
</evidence>
<dbReference type="Gene3D" id="2.60.120.200">
    <property type="match status" value="1"/>
</dbReference>
<sequence>MKRTNTLQNLWRTMCGYILVIIGLSACQPDLPEEVAVAYQSLPQELDFNVHVKPILSDKCFACHGPDKGKIVAGLQLHEAATAYAELPESPGKYAIVPRNLAKSEVAHRILSSDPEVIMPNPESNLKLTAYEKAILVKWIEEGAVYKPHWAFEAPKEVALPATGQQWATNAIDRFISARLEQEGLTPSPQADKELLLRRVSLDLTGLPPTPQEIKAFLSDERPDAYEKQVDRLLASPHYGEKMAVDWLDLARYADTHGYQIDRYRDMSPWRDWVIESFNTNMPYDQFLTWQLAGDLLPDASREQIIATGFNRLHPQNAEGGIVDEEFRVEYVADRTAVLSTGVMGLTVACARCHDHKYDPISQKNHYELFAFFNNINETGQISWDADDIPVPNILVPTKEQEEIISYVESLIDQSEEGLAEAKEKELGEVNAWIAEGKYTQLSKKELLKGAVAKFDLDQNLMDQISGQSGKMGLMYQQAGPATFAAGKRGKAIYLDGDTWLDLKPAGIYDRSEPFSIGLWVYVPDSVKEGVIFHKNIAVMLHSKKGYHLYLKDNKLEMVMAHTWPDNAIEEVSQVELPKEEWVQLTMTYDGSSQAEGLRLYMNGRELVTQVNIDNLYKDILFHDYEDQIYAEPMEPGLMIGARWRGIGLRKGRADEVTVFDRTLSALEVAALAESDQLDQILSKAPADLLAEEKTILQEYYFYRKSKAYRAKQTELMAQRSRLNEEVEPVKQVMVMKEMETPRQAYVLERGQYSAYGEEVFPNTPESILPFPDSLPRNRLGLAKWLFLPEHPLTARVAVNRYWQNYFGRGIVRTTEDFGNQGEMPSHMELLDWLALDFMHSGWDVKALQKKIVMSSTYRQSSYCDAQLRERDPSNVLLARGPNARLTSEMMRDNALLASALLNDTIGGPSVKPYQPEGLWQMNANTYVPDSGSDMYRRSLYTFWKRSVPLPTQGTFDQPDRNECTVRRQKTNTPLQALVLLNDPAYVEMSKKIGAEISQADSAEQGIRSAFVSLTGREIKEEELAILLRLREHELEKFSQNPDKMKGWLEAGQYVVQTDLDQPTVVANAVVASAIINSDAAITKR</sequence>
<evidence type="ECO:0000313" key="5">
    <source>
        <dbReference type="Proteomes" id="UP001065174"/>
    </source>
</evidence>
<organism evidence="4 5">
    <name type="scientific">Reichenbachiella agarivorans</name>
    <dbReference type="NCBI Taxonomy" id="2979464"/>
    <lineage>
        <taxon>Bacteria</taxon>
        <taxon>Pseudomonadati</taxon>
        <taxon>Bacteroidota</taxon>
        <taxon>Cytophagia</taxon>
        <taxon>Cytophagales</taxon>
        <taxon>Reichenbachiellaceae</taxon>
        <taxon>Reichenbachiella</taxon>
    </lineage>
</organism>
<proteinExistence type="predicted"/>
<accession>A0ABY6CKI7</accession>
<feature type="domain" description="DUF1553" evidence="2">
    <location>
        <begin position="778"/>
        <end position="1029"/>
    </location>
</feature>
<reference evidence="4" key="1">
    <citation type="submission" date="2022-09" db="EMBL/GenBank/DDBJ databases">
        <title>Comparative genomics and taxonomic characterization of three novel marine species of genus Reichenbachiella exhibiting antioxidant and polysaccharide degradation activities.</title>
        <authorList>
            <person name="Muhammad N."/>
            <person name="Lee Y.-J."/>
            <person name="Ko J."/>
            <person name="Kim S.-G."/>
        </authorList>
    </citation>
    <scope>NUCLEOTIDE SEQUENCE</scope>
    <source>
        <strain evidence="4">BKB1-1</strain>
    </source>
</reference>
<dbReference type="RefSeq" id="WP_262308447.1">
    <property type="nucleotide sequence ID" value="NZ_CP106679.1"/>
</dbReference>
<dbReference type="Pfam" id="PF13385">
    <property type="entry name" value="Laminin_G_3"/>
    <property type="match status" value="1"/>
</dbReference>
<dbReference type="PANTHER" id="PTHR35889:SF3">
    <property type="entry name" value="F-BOX DOMAIN-CONTAINING PROTEIN"/>
    <property type="match status" value="1"/>
</dbReference>
<keyword evidence="5" id="KW-1185">Reference proteome</keyword>
<dbReference type="InterPro" id="IPR011444">
    <property type="entry name" value="DUF1549"/>
</dbReference>
<dbReference type="PROSITE" id="PS51257">
    <property type="entry name" value="PROKAR_LIPOPROTEIN"/>
    <property type="match status" value="1"/>
</dbReference>
<gene>
    <name evidence="4" type="ORF">N6H18_11640</name>
</gene>
<dbReference type="Pfam" id="PF07583">
    <property type="entry name" value="PSCyt2"/>
    <property type="match status" value="1"/>
</dbReference>
<dbReference type="Pfam" id="PF07635">
    <property type="entry name" value="PSCyt1"/>
    <property type="match status" value="1"/>
</dbReference>
<dbReference type="PANTHER" id="PTHR35889">
    <property type="entry name" value="CYCLOINULO-OLIGOSACCHARIDE FRUCTANOTRANSFERASE-RELATED"/>
    <property type="match status" value="1"/>
</dbReference>
<evidence type="ECO:0000259" key="2">
    <source>
        <dbReference type="Pfam" id="PF07587"/>
    </source>
</evidence>
<evidence type="ECO:0000259" key="1">
    <source>
        <dbReference type="Pfam" id="PF07583"/>
    </source>
</evidence>
<dbReference type="InterPro" id="IPR022655">
    <property type="entry name" value="DUF1553"/>
</dbReference>
<dbReference type="InterPro" id="IPR011429">
    <property type="entry name" value="Cyt_c_Planctomycete-type"/>
</dbReference>
<dbReference type="Pfam" id="PF07587">
    <property type="entry name" value="PSD1"/>
    <property type="match status" value="1"/>
</dbReference>